<evidence type="ECO:0000313" key="3">
    <source>
        <dbReference type="Proteomes" id="UP000835052"/>
    </source>
</evidence>
<name>A0A8S1H1C9_9PELO</name>
<evidence type="ECO:0000256" key="1">
    <source>
        <dbReference type="SAM" id="Phobius"/>
    </source>
</evidence>
<feature type="transmembrane region" description="Helical" evidence="1">
    <location>
        <begin position="225"/>
        <end position="245"/>
    </location>
</feature>
<sequence length="336" mass="38245">MIIGSSRNSNNSKLFVKSNVSVCVDPVEEPSCKMATYMESSDVNEMAGKLLGLAADFQIRHSGLLQLSSLIVACRHRMASLRASLFFLLHASCLLSLILLFSIFLFLPIIFTHGQILMTSMLHLPVLFFGTLFTPFHPKNTVIRIAMKNTNMIAKQENVKIVTTFFIQFLPTAVYITALYFLLLVRNANMMCSFADVVCNFNTEARSFNSTMDYLTLSTDSVRHIIGFQFTTCLCVLSSAFLYSLSSIWTDVPFLSPIWLISVFFCIFTQVAYSYLSGVNLHEVVQLLPIMTLVVWIMVILLVNELFKIRRIRQFAREQRRTKFDFDTKLGMNSPY</sequence>
<keyword evidence="3" id="KW-1185">Reference proteome</keyword>
<dbReference type="AlphaFoldDB" id="A0A8S1H1C9"/>
<feature type="transmembrane region" description="Helical" evidence="1">
    <location>
        <begin position="85"/>
        <end position="110"/>
    </location>
</feature>
<organism evidence="2 3">
    <name type="scientific">Caenorhabditis auriculariae</name>
    <dbReference type="NCBI Taxonomy" id="2777116"/>
    <lineage>
        <taxon>Eukaryota</taxon>
        <taxon>Metazoa</taxon>
        <taxon>Ecdysozoa</taxon>
        <taxon>Nematoda</taxon>
        <taxon>Chromadorea</taxon>
        <taxon>Rhabditida</taxon>
        <taxon>Rhabditina</taxon>
        <taxon>Rhabditomorpha</taxon>
        <taxon>Rhabditoidea</taxon>
        <taxon>Rhabditidae</taxon>
        <taxon>Peloderinae</taxon>
        <taxon>Caenorhabditis</taxon>
    </lineage>
</organism>
<reference evidence="2" key="1">
    <citation type="submission" date="2020-10" db="EMBL/GenBank/DDBJ databases">
        <authorList>
            <person name="Kikuchi T."/>
        </authorList>
    </citation>
    <scope>NUCLEOTIDE SEQUENCE</scope>
    <source>
        <strain evidence="2">NKZ352</strain>
    </source>
</reference>
<feature type="transmembrane region" description="Helical" evidence="1">
    <location>
        <begin position="288"/>
        <end position="307"/>
    </location>
</feature>
<accession>A0A8S1H1C9</accession>
<proteinExistence type="predicted"/>
<dbReference type="EMBL" id="CAJGYM010000010">
    <property type="protein sequence ID" value="CAD6189345.1"/>
    <property type="molecule type" value="Genomic_DNA"/>
</dbReference>
<feature type="transmembrane region" description="Helical" evidence="1">
    <location>
        <begin position="159"/>
        <end position="183"/>
    </location>
</feature>
<keyword evidence="1" id="KW-0812">Transmembrane</keyword>
<comment type="caution">
    <text evidence="2">The sequence shown here is derived from an EMBL/GenBank/DDBJ whole genome shotgun (WGS) entry which is preliminary data.</text>
</comment>
<keyword evidence="1" id="KW-0472">Membrane</keyword>
<dbReference type="PANTHER" id="PTHR13219:SF6">
    <property type="entry name" value="TRANSMEMBRANE PROTEIN 94"/>
    <property type="match status" value="1"/>
</dbReference>
<evidence type="ECO:0000313" key="2">
    <source>
        <dbReference type="EMBL" id="CAD6189345.1"/>
    </source>
</evidence>
<dbReference type="Proteomes" id="UP000835052">
    <property type="component" value="Unassembled WGS sequence"/>
</dbReference>
<protein>
    <submittedName>
        <fullName evidence="2">Uncharacterized protein</fullName>
    </submittedName>
</protein>
<feature type="transmembrane region" description="Helical" evidence="1">
    <location>
        <begin position="257"/>
        <end position="276"/>
    </location>
</feature>
<dbReference type="PANTHER" id="PTHR13219">
    <property type="entry name" value="TRANSMEMBRANE PROTEIN 94"/>
    <property type="match status" value="1"/>
</dbReference>
<gene>
    <name evidence="2" type="ORF">CAUJ_LOCUS5264</name>
</gene>
<dbReference type="OrthoDB" id="5867045at2759"/>
<feature type="transmembrane region" description="Helical" evidence="1">
    <location>
        <begin position="116"/>
        <end position="138"/>
    </location>
</feature>
<keyword evidence="1" id="KW-1133">Transmembrane helix</keyword>
<dbReference type="InterPro" id="IPR039720">
    <property type="entry name" value="TMEM94"/>
</dbReference>